<sequence length="255" mass="28352">MASPIEALRAITARAASTGSVDTTEWLDDWRKRPRSLAEAPGIEAAWVGWGEARDGLLELEPSCRHTVRGVAPHVVESNDDGRGVAAHRRSADRGIRATNLRRGIAPAVICTSGCPCTNLPPSYFGEKVDIELHAFLVDERIAIVGVPQARAPEMHHLLTVDRRVIANVQTYIDSIAFTSRPVLPRDRRRNLRPTLRQLRILHLMSYGLTDEKIAAELKVTSRTVRNDVRSLYVMFEVQSRFELGAAYTRWVAGG</sequence>
<protein>
    <submittedName>
        <fullName evidence="2">Helix-turn-helix transcriptional regulator</fullName>
    </submittedName>
</protein>
<dbReference type="SMART" id="SM00421">
    <property type="entry name" value="HTH_LUXR"/>
    <property type="match status" value="1"/>
</dbReference>
<dbReference type="EMBL" id="JAROAV010000031">
    <property type="protein sequence ID" value="MDF8265079.1"/>
    <property type="molecule type" value="Genomic_DNA"/>
</dbReference>
<feature type="domain" description="HTH luxR-type" evidence="1">
    <location>
        <begin position="191"/>
        <end position="248"/>
    </location>
</feature>
<dbReference type="Gene3D" id="1.10.10.10">
    <property type="entry name" value="Winged helix-like DNA-binding domain superfamily/Winged helix DNA-binding domain"/>
    <property type="match status" value="1"/>
</dbReference>
<organism evidence="2 3">
    <name type="scientific">Luteipulveratus flavus</name>
    <dbReference type="NCBI Taxonomy" id="3031728"/>
    <lineage>
        <taxon>Bacteria</taxon>
        <taxon>Bacillati</taxon>
        <taxon>Actinomycetota</taxon>
        <taxon>Actinomycetes</taxon>
        <taxon>Micrococcales</taxon>
        <taxon>Dermacoccaceae</taxon>
        <taxon>Luteipulveratus</taxon>
    </lineage>
</organism>
<dbReference type="Pfam" id="PF00196">
    <property type="entry name" value="GerE"/>
    <property type="match status" value="1"/>
</dbReference>
<dbReference type="InterPro" id="IPR036388">
    <property type="entry name" value="WH-like_DNA-bd_sf"/>
</dbReference>
<reference evidence="2 3" key="1">
    <citation type="submission" date="2023-03" db="EMBL/GenBank/DDBJ databases">
        <title>YIM 133296 draft genome.</title>
        <authorList>
            <person name="Xiong L."/>
        </authorList>
    </citation>
    <scope>NUCLEOTIDE SEQUENCE [LARGE SCALE GENOMIC DNA]</scope>
    <source>
        <strain evidence="2 3">YIM 133296</strain>
    </source>
</reference>
<dbReference type="InterPro" id="IPR016032">
    <property type="entry name" value="Sig_transdc_resp-reg_C-effctor"/>
</dbReference>
<dbReference type="InterPro" id="IPR000792">
    <property type="entry name" value="Tscrpt_reg_LuxR_C"/>
</dbReference>
<evidence type="ECO:0000313" key="3">
    <source>
        <dbReference type="Proteomes" id="UP001528912"/>
    </source>
</evidence>
<comment type="caution">
    <text evidence="2">The sequence shown here is derived from an EMBL/GenBank/DDBJ whole genome shotgun (WGS) entry which is preliminary data.</text>
</comment>
<evidence type="ECO:0000313" key="2">
    <source>
        <dbReference type="EMBL" id="MDF8265079.1"/>
    </source>
</evidence>
<dbReference type="Proteomes" id="UP001528912">
    <property type="component" value="Unassembled WGS sequence"/>
</dbReference>
<gene>
    <name evidence="2" type="ORF">P4R38_12555</name>
</gene>
<evidence type="ECO:0000259" key="1">
    <source>
        <dbReference type="SMART" id="SM00421"/>
    </source>
</evidence>
<name>A0ABT6C816_9MICO</name>
<keyword evidence="3" id="KW-1185">Reference proteome</keyword>
<dbReference type="SUPFAM" id="SSF46894">
    <property type="entry name" value="C-terminal effector domain of the bipartite response regulators"/>
    <property type="match status" value="1"/>
</dbReference>
<proteinExistence type="predicted"/>
<accession>A0ABT6C816</accession>
<dbReference type="RefSeq" id="WP_277192417.1">
    <property type="nucleotide sequence ID" value="NZ_JAROAV010000031.1"/>
</dbReference>